<dbReference type="Pfam" id="PF20293">
    <property type="entry name" value="MC6"/>
    <property type="match status" value="1"/>
</dbReference>
<keyword evidence="2" id="KW-1185">Reference proteome</keyword>
<sequence length="89" mass="10190">MITPTKGIAPQRALLVVGAQILRILDQPMTISQTWTRLREWRTANGHHAPVPFWWFVLSLDVLFALGTLELERELLTRRQADVASARSR</sequence>
<evidence type="ECO:0000313" key="1">
    <source>
        <dbReference type="EMBL" id="MFB6398332.1"/>
    </source>
</evidence>
<accession>A0ABV5D242</accession>
<protein>
    <submittedName>
        <fullName evidence="1">ABC-three component system middle component 6</fullName>
    </submittedName>
</protein>
<evidence type="ECO:0000313" key="2">
    <source>
        <dbReference type="Proteomes" id="UP001582793"/>
    </source>
</evidence>
<dbReference type="RefSeq" id="WP_358185013.1">
    <property type="nucleotide sequence ID" value="NZ_JBCGDC010000226.1"/>
</dbReference>
<comment type="caution">
    <text evidence="1">The sequence shown here is derived from an EMBL/GenBank/DDBJ whole genome shotgun (WGS) entry which is preliminary data.</text>
</comment>
<reference evidence="1 2" key="1">
    <citation type="submission" date="2024-04" db="EMBL/GenBank/DDBJ databases">
        <title>Polymorphospora sp. isolated from Baiyangdian Lake in Xiong'an New Area.</title>
        <authorList>
            <person name="Zhang X."/>
            <person name="Liu J."/>
        </authorList>
    </citation>
    <scope>NUCLEOTIDE SEQUENCE [LARGE SCALE GENOMIC DNA]</scope>
    <source>
        <strain evidence="1 2">2-325</strain>
    </source>
</reference>
<dbReference type="EMBL" id="JBCGDC010000226">
    <property type="protein sequence ID" value="MFB6398332.1"/>
    <property type="molecule type" value="Genomic_DNA"/>
</dbReference>
<organism evidence="1 2">
    <name type="scientific">Polymorphospora lycopeni</name>
    <dbReference type="NCBI Taxonomy" id="3140240"/>
    <lineage>
        <taxon>Bacteria</taxon>
        <taxon>Bacillati</taxon>
        <taxon>Actinomycetota</taxon>
        <taxon>Actinomycetes</taxon>
        <taxon>Micromonosporales</taxon>
        <taxon>Micromonosporaceae</taxon>
        <taxon>Polymorphospora</taxon>
    </lineage>
</organism>
<name>A0ABV5D242_9ACTN</name>
<dbReference type="InterPro" id="IPR046897">
    <property type="entry name" value="ABC-3C_MC6"/>
</dbReference>
<proteinExistence type="predicted"/>
<dbReference type="Proteomes" id="UP001582793">
    <property type="component" value="Unassembled WGS sequence"/>
</dbReference>
<gene>
    <name evidence="1" type="ORF">AAFH96_35450</name>
</gene>